<dbReference type="RefSeq" id="WP_344698500.1">
    <property type="nucleotide sequence ID" value="NZ_BAABBM010000001.1"/>
</dbReference>
<protein>
    <recommendedName>
        <fullName evidence="4">UrcA family protein</fullName>
    </recommendedName>
</protein>
<keyword evidence="1" id="KW-0732">Signal</keyword>
<reference evidence="3" key="1">
    <citation type="journal article" date="2019" name="Int. J. Syst. Evol. Microbiol.">
        <title>The Global Catalogue of Microorganisms (GCM) 10K type strain sequencing project: providing services to taxonomists for standard genome sequencing and annotation.</title>
        <authorList>
            <consortium name="The Broad Institute Genomics Platform"/>
            <consortium name="The Broad Institute Genome Sequencing Center for Infectious Disease"/>
            <person name="Wu L."/>
            <person name="Ma J."/>
        </authorList>
    </citation>
    <scope>NUCLEOTIDE SEQUENCE [LARGE SCALE GENOMIC DNA]</scope>
    <source>
        <strain evidence="3">JCM 17543</strain>
    </source>
</reference>
<comment type="caution">
    <text evidence="2">The sequence shown here is derived from an EMBL/GenBank/DDBJ whole genome shotgun (WGS) entry which is preliminary data.</text>
</comment>
<keyword evidence="3" id="KW-1185">Reference proteome</keyword>
<accession>A0ABP7L1J8</accession>
<evidence type="ECO:0000313" key="2">
    <source>
        <dbReference type="EMBL" id="GAA3892176.1"/>
    </source>
</evidence>
<organism evidence="2 3">
    <name type="scientific">Sphingomonas limnosediminicola</name>
    <dbReference type="NCBI Taxonomy" id="940133"/>
    <lineage>
        <taxon>Bacteria</taxon>
        <taxon>Pseudomonadati</taxon>
        <taxon>Pseudomonadota</taxon>
        <taxon>Alphaproteobacteria</taxon>
        <taxon>Sphingomonadales</taxon>
        <taxon>Sphingomonadaceae</taxon>
        <taxon>Sphingomonas</taxon>
    </lineage>
</organism>
<gene>
    <name evidence="2" type="ORF">GCM10022276_09110</name>
</gene>
<dbReference type="InterPro" id="IPR030972">
    <property type="entry name" value="UrcA_uranyl"/>
</dbReference>
<feature type="chain" id="PRO_5045557486" description="UrcA family protein" evidence="1">
    <location>
        <begin position="23"/>
        <end position="118"/>
    </location>
</feature>
<name>A0ABP7L1J8_9SPHN</name>
<dbReference type="NCBIfam" id="TIGR04433">
    <property type="entry name" value="UrcA_uranyl"/>
    <property type="match status" value="1"/>
</dbReference>
<evidence type="ECO:0000256" key="1">
    <source>
        <dbReference type="SAM" id="SignalP"/>
    </source>
</evidence>
<feature type="signal peptide" evidence="1">
    <location>
        <begin position="1"/>
        <end position="22"/>
    </location>
</feature>
<proteinExistence type="predicted"/>
<sequence>MISKSRFATLAILVSFAGTVAAQIPAGEMQEPSIVVTHKMRPSPDLMVRTVYIGDLDLKSANGQKEMEKRVGIAVDSICSIPTPLPSYKGTMEKPCRDEAWSGARPQMADAVKRATGS</sequence>
<evidence type="ECO:0000313" key="3">
    <source>
        <dbReference type="Proteomes" id="UP001500827"/>
    </source>
</evidence>
<evidence type="ECO:0008006" key="4">
    <source>
        <dbReference type="Google" id="ProtNLM"/>
    </source>
</evidence>
<dbReference type="EMBL" id="BAABBM010000001">
    <property type="protein sequence ID" value="GAA3892176.1"/>
    <property type="molecule type" value="Genomic_DNA"/>
</dbReference>
<dbReference type="Proteomes" id="UP001500827">
    <property type="component" value="Unassembled WGS sequence"/>
</dbReference>